<dbReference type="SUPFAM" id="SSF47598">
    <property type="entry name" value="Ribbon-helix-helix"/>
    <property type="match status" value="1"/>
</dbReference>
<evidence type="ECO:0000313" key="1">
    <source>
        <dbReference type="EMBL" id="OAI21777.1"/>
    </source>
</evidence>
<sequence length="274" mass="31736">MYKFKPLKRVIQGKAYNTETSTLIHEYITESDLEPINPLAAHYPFVQQLYRNRLGKLFFVFRNEKYQNLATGETNYRDTIAPVEINQAIRWLERHTNDFGKIDALKGTSGIENSSETLTLRMDDDLKRNIGYVASVENTSLNSWCVRNIKNALFRSTRLLKPSPYQFTAGKNKLPTLSENGQPIKRMDQSHLWPVQTEVAALIYEFCPKMHDHEITKLVYLFKTMKDELPIESILTEVFDDFINWLELYSRGTATAWVDDALTNPNGPTFLTKE</sequence>
<dbReference type="Proteomes" id="UP000077734">
    <property type="component" value="Unassembled WGS sequence"/>
</dbReference>
<gene>
    <name evidence="1" type="ORF">A1356_20395</name>
</gene>
<protein>
    <submittedName>
        <fullName evidence="1">Uncharacterized protein</fullName>
    </submittedName>
</protein>
<keyword evidence="2" id="KW-1185">Reference proteome</keyword>
<dbReference type="GO" id="GO:0006355">
    <property type="term" value="P:regulation of DNA-templated transcription"/>
    <property type="evidence" value="ECO:0007669"/>
    <property type="project" value="InterPro"/>
</dbReference>
<accession>A0AA91D8K9</accession>
<organism evidence="1 2">
    <name type="scientific">Methylomonas koyamae</name>
    <dbReference type="NCBI Taxonomy" id="702114"/>
    <lineage>
        <taxon>Bacteria</taxon>
        <taxon>Pseudomonadati</taxon>
        <taxon>Pseudomonadota</taxon>
        <taxon>Gammaproteobacteria</taxon>
        <taxon>Methylococcales</taxon>
        <taxon>Methylococcaceae</taxon>
        <taxon>Methylomonas</taxon>
    </lineage>
</organism>
<name>A0AA91D8K9_9GAMM</name>
<dbReference type="EMBL" id="LUUL01000135">
    <property type="protein sequence ID" value="OAI21777.1"/>
    <property type="molecule type" value="Genomic_DNA"/>
</dbReference>
<dbReference type="AlphaFoldDB" id="A0AA91D8K9"/>
<comment type="caution">
    <text evidence="1">The sequence shown here is derived from an EMBL/GenBank/DDBJ whole genome shotgun (WGS) entry which is preliminary data.</text>
</comment>
<dbReference type="InterPro" id="IPR010985">
    <property type="entry name" value="Ribbon_hlx_hlx"/>
</dbReference>
<dbReference type="RefSeq" id="WP_064023726.1">
    <property type="nucleotide sequence ID" value="NZ_LUUL01000135.1"/>
</dbReference>
<reference evidence="1 2" key="1">
    <citation type="submission" date="2016-03" db="EMBL/GenBank/DDBJ databases">
        <authorList>
            <person name="Heylen K."/>
            <person name="De Vos P."/>
            <person name="Vekeman B."/>
        </authorList>
    </citation>
    <scope>NUCLEOTIDE SEQUENCE [LARGE SCALE GENOMIC DNA]</scope>
    <source>
        <strain evidence="1 2">R-49807</strain>
    </source>
</reference>
<proteinExistence type="predicted"/>
<evidence type="ECO:0000313" key="2">
    <source>
        <dbReference type="Proteomes" id="UP000077734"/>
    </source>
</evidence>